<sequence>MGYDVGSRIAELREKRGLSLTALAKLSGVSKSTLWGIERGEVVPTVSTLWNIANALGVTFGELITYDIVVKEEGVEVRLIEREGNREVYLMRLEGGSYRRASGHANSPVEVVHVIKGAMIVGPVDAPLFVWAGKTARFYGGVDHIYMAVGGEAEAVVTMWYFSRPARRRVWYVDTREPARGKYRDLLSPEGVRSEKLARAIKAINNRVAHDDGSLLFDVLSSEFKTLSGEPTLPKVVYKSVERLKGVSAEKATSFERNIDVIRYYIYEPLRPGYAEQAVYVAYELERRGVGEVISIGCGPAYREVMLKELIPVDVKCVEPSPFFKQLSPVPVIDGVPQGVNAIVSFGSPRHTANFLKMASEKLKSGGVLIVSDEFIDDYASEGARRRNVIKHHLGYLLDIPLVSYRDEMLSAYNASYKNLSLSLRILSRVYYEVYERVKTELYTTDVEMAFLNFYFLELTAMLLGVAYIEERKTSVERFISEASEVGLRLEAHYKVYSTGWGKAGAGTHVLVFVKT</sequence>
<dbReference type="InterPro" id="IPR001387">
    <property type="entry name" value="Cro/C1-type_HTH"/>
</dbReference>
<feature type="domain" description="HTH cro/C1-type" evidence="2">
    <location>
        <begin position="9"/>
        <end position="63"/>
    </location>
</feature>
<dbReference type="SMART" id="SM00530">
    <property type="entry name" value="HTH_XRE"/>
    <property type="match status" value="1"/>
</dbReference>
<proteinExistence type="predicted"/>
<dbReference type="Gene3D" id="1.10.260.40">
    <property type="entry name" value="lambda repressor-like DNA-binding domains"/>
    <property type="match status" value="1"/>
</dbReference>
<dbReference type="Gene3D" id="2.60.120.10">
    <property type="entry name" value="Jelly Rolls"/>
    <property type="match status" value="1"/>
</dbReference>
<dbReference type="InterPro" id="IPR011051">
    <property type="entry name" value="RmlC_Cupin_sf"/>
</dbReference>
<keyword evidence="1" id="KW-0238">DNA-binding</keyword>
<dbReference type="Proteomes" id="UP000651120">
    <property type="component" value="Unassembled WGS sequence"/>
</dbReference>
<dbReference type="PROSITE" id="PS50943">
    <property type="entry name" value="HTH_CROC1"/>
    <property type="match status" value="1"/>
</dbReference>
<reference evidence="3" key="1">
    <citation type="journal article" date="2020" name="bioRxiv">
        <title>A rank-normalized archaeal taxonomy based on genome phylogeny resolves widespread incomplete and uneven classifications.</title>
        <authorList>
            <person name="Rinke C."/>
            <person name="Chuvochina M."/>
            <person name="Mussig A.J."/>
            <person name="Chaumeil P.-A."/>
            <person name="Waite D.W."/>
            <person name="Whitman W.B."/>
            <person name="Parks D.H."/>
            <person name="Hugenholtz P."/>
        </authorList>
    </citation>
    <scope>NUCLEOTIDE SEQUENCE</scope>
    <source>
        <strain evidence="3">UBA8839</strain>
    </source>
</reference>
<dbReference type="GeneID" id="1463937"/>
<dbReference type="InterPro" id="IPR010982">
    <property type="entry name" value="Lambda_DNA-bd_dom_sf"/>
</dbReference>
<protein>
    <submittedName>
        <fullName evidence="3">Helix-turn-helix transcriptional regulator</fullName>
    </submittedName>
</protein>
<dbReference type="SUPFAM" id="SSF51182">
    <property type="entry name" value="RmlC-like cupins"/>
    <property type="match status" value="1"/>
</dbReference>
<evidence type="ECO:0000313" key="3">
    <source>
        <dbReference type="EMBL" id="HII47631.1"/>
    </source>
</evidence>
<dbReference type="SUPFAM" id="SSF47413">
    <property type="entry name" value="lambda repressor-like DNA-binding domains"/>
    <property type="match status" value="1"/>
</dbReference>
<organism evidence="3 4">
    <name type="scientific">Pyrobaculum aerophilum</name>
    <dbReference type="NCBI Taxonomy" id="13773"/>
    <lineage>
        <taxon>Archaea</taxon>
        <taxon>Thermoproteota</taxon>
        <taxon>Thermoprotei</taxon>
        <taxon>Thermoproteales</taxon>
        <taxon>Thermoproteaceae</taxon>
        <taxon>Pyrobaculum</taxon>
    </lineage>
</organism>
<dbReference type="InterPro" id="IPR029063">
    <property type="entry name" value="SAM-dependent_MTases_sf"/>
</dbReference>
<evidence type="ECO:0000313" key="4">
    <source>
        <dbReference type="Proteomes" id="UP000651120"/>
    </source>
</evidence>
<dbReference type="Pfam" id="PF01381">
    <property type="entry name" value="HTH_3"/>
    <property type="match status" value="1"/>
</dbReference>
<accession>A0A832SSD8</accession>
<dbReference type="EMBL" id="DUJP01000030">
    <property type="protein sequence ID" value="HII47631.1"/>
    <property type="molecule type" value="Genomic_DNA"/>
</dbReference>
<dbReference type="PANTHER" id="PTHR46797">
    <property type="entry name" value="HTH-TYPE TRANSCRIPTIONAL REGULATOR"/>
    <property type="match status" value="1"/>
</dbReference>
<dbReference type="AlphaFoldDB" id="A0A832SSD8"/>
<dbReference type="PANTHER" id="PTHR46797:SF1">
    <property type="entry name" value="METHYLPHOSPHONATE SYNTHASE"/>
    <property type="match status" value="1"/>
</dbReference>
<dbReference type="InterPro" id="IPR014710">
    <property type="entry name" value="RmlC-like_jellyroll"/>
</dbReference>
<comment type="caution">
    <text evidence="3">The sequence shown here is derived from an EMBL/GenBank/DDBJ whole genome shotgun (WGS) entry which is preliminary data.</text>
</comment>
<dbReference type="RefSeq" id="WP_011009223.1">
    <property type="nucleotide sequence ID" value="NZ_DUJP01000030.1"/>
</dbReference>
<dbReference type="OMA" id="CGPAYHE"/>
<dbReference type="GO" id="GO:0005829">
    <property type="term" value="C:cytosol"/>
    <property type="evidence" value="ECO:0007669"/>
    <property type="project" value="TreeGrafter"/>
</dbReference>
<name>A0A832SSD8_9CREN</name>
<gene>
    <name evidence="3" type="ORF">HA333_09400</name>
</gene>
<dbReference type="SUPFAM" id="SSF53335">
    <property type="entry name" value="S-adenosyl-L-methionine-dependent methyltransferases"/>
    <property type="match status" value="1"/>
</dbReference>
<dbReference type="InterPro" id="IPR050807">
    <property type="entry name" value="TransReg_Diox_bact_type"/>
</dbReference>
<dbReference type="CDD" id="cd00093">
    <property type="entry name" value="HTH_XRE"/>
    <property type="match status" value="1"/>
</dbReference>
<dbReference type="GO" id="GO:0003700">
    <property type="term" value="F:DNA-binding transcription factor activity"/>
    <property type="evidence" value="ECO:0007669"/>
    <property type="project" value="TreeGrafter"/>
</dbReference>
<evidence type="ECO:0000256" key="1">
    <source>
        <dbReference type="ARBA" id="ARBA00023125"/>
    </source>
</evidence>
<dbReference type="GO" id="GO:0003677">
    <property type="term" value="F:DNA binding"/>
    <property type="evidence" value="ECO:0007669"/>
    <property type="project" value="UniProtKB-KW"/>
</dbReference>
<evidence type="ECO:0000259" key="2">
    <source>
        <dbReference type="PROSITE" id="PS50943"/>
    </source>
</evidence>